<sequence>MGFQDILAAIDIITGPDPALSILAVSIVVAPALLWLCKQALARFYKADIFVVALAFVALFASVRLSLLWLTGVASVFLAVCLLALPANYFWCAQRLDDIVGKADPSLPDCDYVAAFRLMNSVDRDRLSRRQLACLDKDRIFCNIYLGNNGVAKRMLEDENLEPAFRHFALHIIADSACDCAGSQAELESALAEISDKTDPFIKVQLWHNRAVGYIVNGQFKVADDEFKKTYREAKRLGVRNKSFLLLLFENATLNKTKIGLPDGGIEEGWGLIEECEKALAPIGPNDFGQLFNLRLLFMRQIGASIEDRNKLYLAEVESTLSNASLSEQQRVVAMASLGRIAWADGLDPAPVLNFFEGCDRFLCVSDPDARYYAHMNLRAMLSGLAVDDRSLNTLAESVMRYFKDGDAEHDLDVMEDGLPPEAILRRSQVLRERAALALMVGENVERAVSYTDEAIGLLEGSLQVMAALECRWQLARLTLYDKPEVAKMQLSIAEERLATLNKQPSLGYPYLEMSLCYALLGMRAECRGAYERAAGFETPMSHYAPGIRINITAAAFCARFYMLTEMLGNPEEVCPLLKTREGRAWLSRYPKVSSLSKTLLCGKFLGYGDVVPAMTRLFLDEAGKLYAETWLVVQEIGLAFDLDSRKPGEEYGLVVEIQRHPLVADDDALARVAVQHGYTVLGARLDLCNEDLLGVDDAAAVFDVLDALGILAEGRVPTLEDIMKSYLESCVDVPAGGWGTFAER</sequence>
<name>A0A6L8RLG8_9ACTN</name>
<evidence type="ECO:0000313" key="3">
    <source>
        <dbReference type="Proteomes" id="UP000481598"/>
    </source>
</evidence>
<keyword evidence="1" id="KW-0812">Transmembrane</keyword>
<comment type="caution">
    <text evidence="2">The sequence shown here is derived from an EMBL/GenBank/DDBJ whole genome shotgun (WGS) entry which is preliminary data.</text>
</comment>
<feature type="transmembrane region" description="Helical" evidence="1">
    <location>
        <begin position="20"/>
        <end position="37"/>
    </location>
</feature>
<dbReference type="AlphaFoldDB" id="A0A6L8RLG8"/>
<protein>
    <submittedName>
        <fullName evidence="2">Uncharacterized protein</fullName>
    </submittedName>
</protein>
<dbReference type="Proteomes" id="UP000481598">
    <property type="component" value="Unassembled WGS sequence"/>
</dbReference>
<gene>
    <name evidence="2" type="ORF">GT635_09360</name>
</gene>
<proteinExistence type="predicted"/>
<accession>A0A6L8RLG8</accession>
<organism evidence="2 3">
    <name type="scientific">Collinsella aerofaciens</name>
    <dbReference type="NCBI Taxonomy" id="74426"/>
    <lineage>
        <taxon>Bacteria</taxon>
        <taxon>Bacillati</taxon>
        <taxon>Actinomycetota</taxon>
        <taxon>Coriobacteriia</taxon>
        <taxon>Coriobacteriales</taxon>
        <taxon>Coriobacteriaceae</taxon>
        <taxon>Collinsella</taxon>
    </lineage>
</organism>
<reference evidence="2 3" key="1">
    <citation type="journal article" date="2019" name="Nat. Med.">
        <title>A library of human gut bacterial isolates paired with longitudinal multiomics data enables mechanistic microbiome research.</title>
        <authorList>
            <person name="Poyet M."/>
            <person name="Groussin M."/>
            <person name="Gibbons S.M."/>
            <person name="Avila-Pacheco J."/>
            <person name="Jiang X."/>
            <person name="Kearney S.M."/>
            <person name="Perrotta A.R."/>
            <person name="Berdy B."/>
            <person name="Zhao S."/>
            <person name="Lieberman T.D."/>
            <person name="Swanson P.K."/>
            <person name="Smith M."/>
            <person name="Roesemann S."/>
            <person name="Alexander J.E."/>
            <person name="Rich S.A."/>
            <person name="Livny J."/>
            <person name="Vlamakis H."/>
            <person name="Clish C."/>
            <person name="Bullock K."/>
            <person name="Deik A."/>
            <person name="Scott J."/>
            <person name="Pierce K.A."/>
            <person name="Xavier R.J."/>
            <person name="Alm E.J."/>
        </authorList>
    </citation>
    <scope>NUCLEOTIDE SEQUENCE [LARGE SCALE GENOMIC DNA]</scope>
    <source>
        <strain evidence="2 3">BIOML-A10</strain>
    </source>
</reference>
<keyword evidence="1" id="KW-1133">Transmembrane helix</keyword>
<evidence type="ECO:0000313" key="2">
    <source>
        <dbReference type="EMBL" id="MZJ86650.1"/>
    </source>
</evidence>
<evidence type="ECO:0000256" key="1">
    <source>
        <dbReference type="SAM" id="Phobius"/>
    </source>
</evidence>
<dbReference type="RefSeq" id="WP_161154738.1">
    <property type="nucleotide sequence ID" value="NZ_WWSY01000001.1"/>
</dbReference>
<keyword evidence="1" id="KW-0472">Membrane</keyword>
<feature type="transmembrane region" description="Helical" evidence="1">
    <location>
        <begin position="49"/>
        <end position="67"/>
    </location>
</feature>
<dbReference type="EMBL" id="WWTB01000025">
    <property type="protein sequence ID" value="MZJ86650.1"/>
    <property type="molecule type" value="Genomic_DNA"/>
</dbReference>